<evidence type="ECO:0000313" key="3">
    <source>
        <dbReference type="Proteomes" id="UP000319986"/>
    </source>
</evidence>
<feature type="region of interest" description="Disordered" evidence="1">
    <location>
        <begin position="308"/>
        <end position="342"/>
    </location>
</feature>
<gene>
    <name evidence="2" type="ORF">CVA01_09770</name>
</gene>
<dbReference type="AlphaFoldDB" id="A0A4Y4C3L9"/>
<protein>
    <submittedName>
        <fullName evidence="2">Uncharacterized protein</fullName>
    </submittedName>
</protein>
<comment type="caution">
    <text evidence="2">The sequence shown here is derived from an EMBL/GenBank/DDBJ whole genome shotgun (WGS) entry which is preliminary data.</text>
</comment>
<sequence length="342" mass="35833">MSILAGVPGEVGNVTVVHRRRSFPSTVAVLVSTVALGSTLGLSGCVSSDDEPDRTAPVESTVDGVAVKLLDAGTSPTDPLAWFADDGEQSGKFSVTWGYGQEVIGGDEQGTADGAAPYSELSANLPYTASATTDGDQLESTMTIGTPEGSNEALDDDENGELNDDIATAEGFRMVQKYSDDGKVNNRSFASPENASDSARAAIENNLGQMTSLPLVFPEEAVGEGARWTVTGQIEDSAAGTPMRQTVTYTIASRNGSQVNLDVDIERTPTVKQMAGTDLEVMDSTTESTGSLTLDLRRPLPVSGSVKTTTEITYGQPESPVTVVQESRTTSTWSSDGEQAEN</sequence>
<feature type="compositionally biased region" description="Polar residues" evidence="1">
    <location>
        <begin position="322"/>
        <end position="342"/>
    </location>
</feature>
<proteinExistence type="predicted"/>
<evidence type="ECO:0000313" key="2">
    <source>
        <dbReference type="EMBL" id="GEC85663.1"/>
    </source>
</evidence>
<dbReference type="Proteomes" id="UP000319986">
    <property type="component" value="Unassembled WGS sequence"/>
</dbReference>
<dbReference type="EMBL" id="BJNT01000006">
    <property type="protein sequence ID" value="GEC85663.1"/>
    <property type="molecule type" value="Genomic_DNA"/>
</dbReference>
<reference evidence="2 3" key="1">
    <citation type="submission" date="2019-06" db="EMBL/GenBank/DDBJ databases">
        <title>Whole genome shotgun sequence of Corynebacterium variabile NBRC 15286.</title>
        <authorList>
            <person name="Hosoyama A."/>
            <person name="Uohara A."/>
            <person name="Ohji S."/>
            <person name="Ichikawa N."/>
        </authorList>
    </citation>
    <scope>NUCLEOTIDE SEQUENCE [LARGE SCALE GENOMIC DNA]</scope>
    <source>
        <strain evidence="2 3">NBRC 15286</strain>
    </source>
</reference>
<name>A0A4Y4C3L9_9CORY</name>
<organism evidence="2 3">
    <name type="scientific">Corynebacterium variabile</name>
    <dbReference type="NCBI Taxonomy" id="1727"/>
    <lineage>
        <taxon>Bacteria</taxon>
        <taxon>Bacillati</taxon>
        <taxon>Actinomycetota</taxon>
        <taxon>Actinomycetes</taxon>
        <taxon>Mycobacteriales</taxon>
        <taxon>Corynebacteriaceae</taxon>
        <taxon>Corynebacterium</taxon>
    </lineage>
</organism>
<evidence type="ECO:0000256" key="1">
    <source>
        <dbReference type="SAM" id="MobiDB-lite"/>
    </source>
</evidence>
<accession>A0A4Y4C3L9</accession>